<reference evidence="2" key="4">
    <citation type="submission" date="2022-04" db="EMBL/GenBank/DDBJ databases">
        <authorList>
            <person name="Komine T."/>
            <person name="Fukano H."/>
            <person name="Wada S."/>
        </authorList>
    </citation>
    <scope>NUCLEOTIDE SEQUENCE</scope>
    <source>
        <strain evidence="2">NJB18185</strain>
    </source>
</reference>
<protein>
    <submittedName>
        <fullName evidence="2">Uncharacterized protein</fullName>
    </submittedName>
</protein>
<evidence type="ECO:0000313" key="2">
    <source>
        <dbReference type="EMBL" id="GKU74488.1"/>
    </source>
</evidence>
<organism evidence="2 4">
    <name type="scientific">Mycobacterium montefiorense</name>
    <dbReference type="NCBI Taxonomy" id="154654"/>
    <lineage>
        <taxon>Bacteria</taxon>
        <taxon>Bacillati</taxon>
        <taxon>Actinomycetota</taxon>
        <taxon>Actinomycetes</taxon>
        <taxon>Mycobacteriales</taxon>
        <taxon>Mycobacteriaceae</taxon>
        <taxon>Mycobacterium</taxon>
        <taxon>Mycobacterium simiae complex</taxon>
    </lineage>
</organism>
<proteinExistence type="predicted"/>
<reference evidence="3" key="2">
    <citation type="submission" date="2018-04" db="EMBL/GenBank/DDBJ databases">
        <title>Draft genome sequence of Mycobacterium montefiorense isolated from Japanese black salamander.</title>
        <authorList>
            <person name="Fukano H."/>
            <person name="Yoshida M."/>
            <person name="Shimizu A."/>
            <person name="Iwao H."/>
            <person name="Kurata O."/>
            <person name="Katayama Y."/>
            <person name="Omatsu T."/>
            <person name="Mizutani T."/>
            <person name="Wada S."/>
            <person name="Hoshino Y."/>
        </authorList>
    </citation>
    <scope>NUCLEOTIDE SEQUENCE [LARGE SCALE GENOMIC DNA]</scope>
    <source>
        <strain evidence="3">BS</strain>
    </source>
</reference>
<dbReference type="EMBL" id="BFCH01000002">
    <property type="protein sequence ID" value="GBG36203.1"/>
    <property type="molecule type" value="Genomic_DNA"/>
</dbReference>
<accession>A0AA37PTP6</accession>
<dbReference type="EMBL" id="BQYH01000046">
    <property type="protein sequence ID" value="GKU74488.1"/>
    <property type="molecule type" value="Genomic_DNA"/>
</dbReference>
<keyword evidence="3" id="KW-1185">Reference proteome</keyword>
<sequence>MWGIDKPGPAGRPSPPRAGRLQTNIGVAYSCVMPTKSDPGEIGDVEPLADSTASQARRVVAAYANDADECRVFLSMLGIGPAKLDA</sequence>
<reference evidence="1" key="1">
    <citation type="journal article" date="2018" name="Genome Announc.">
        <title>Draft Genome Sequence of Mycobacterium montefiorense Isolated from Japanese Black Salamander (Hynobius nigrescens).</title>
        <authorList>
            <person name="Fukano H."/>
            <person name="Yoshida M."/>
            <person name="Shimizu A."/>
            <person name="Iwao H."/>
            <person name="Katayama Y."/>
            <person name="Omatsu T."/>
            <person name="Mizutani T."/>
            <person name="Kurata O."/>
            <person name="Wada S."/>
            <person name="Hoshino Y."/>
        </authorList>
    </citation>
    <scope>NUCLEOTIDE SEQUENCE</scope>
    <source>
        <strain evidence="1">BS</strain>
    </source>
</reference>
<name>A0AA37PTP6_9MYCO</name>
<evidence type="ECO:0000313" key="4">
    <source>
        <dbReference type="Proteomes" id="UP001139505"/>
    </source>
</evidence>
<dbReference type="PROSITE" id="PS51257">
    <property type="entry name" value="PROKAR_LIPOPROTEIN"/>
    <property type="match status" value="1"/>
</dbReference>
<gene>
    <name evidence="1" type="ORF">MmonteBS_05750</name>
    <name evidence="2" type="ORF">NJB18185_42590</name>
</gene>
<comment type="caution">
    <text evidence="2">The sequence shown here is derived from an EMBL/GenBank/DDBJ whole genome shotgun (WGS) entry which is preliminary data.</text>
</comment>
<dbReference type="Proteomes" id="UP000245060">
    <property type="component" value="Unassembled WGS sequence"/>
</dbReference>
<dbReference type="AlphaFoldDB" id="A0AA37PTP6"/>
<reference evidence="2" key="3">
    <citation type="journal article" date="2022" name="Microbiol. Resour. Announc.">
        <title>Draft Genome Sequences of Eight Mycobacterium montefiorense Strains Isolated from Salamanders in Captivity.</title>
        <authorList>
            <person name="Komine T."/>
            <person name="Ihara H."/>
            <person name="Fukano H."/>
            <person name="Hoshino Y."/>
            <person name="Kurata O."/>
            <person name="Wada S."/>
        </authorList>
    </citation>
    <scope>NUCLEOTIDE SEQUENCE</scope>
    <source>
        <strain evidence="2">NJB18185</strain>
    </source>
</reference>
<evidence type="ECO:0000313" key="1">
    <source>
        <dbReference type="EMBL" id="GBG36203.1"/>
    </source>
</evidence>
<dbReference type="Proteomes" id="UP001139505">
    <property type="component" value="Unassembled WGS sequence"/>
</dbReference>
<evidence type="ECO:0000313" key="3">
    <source>
        <dbReference type="Proteomes" id="UP000245060"/>
    </source>
</evidence>